<accession>A0A0A8ZNU4</accession>
<proteinExistence type="predicted"/>
<name>A0A0A8ZNU4_ARUDO</name>
<reference evidence="1" key="2">
    <citation type="journal article" date="2015" name="Data Brief">
        <title>Shoot transcriptome of the giant reed, Arundo donax.</title>
        <authorList>
            <person name="Barrero R.A."/>
            <person name="Guerrero F.D."/>
            <person name="Moolhuijzen P."/>
            <person name="Goolsby J.A."/>
            <person name="Tidwell J."/>
            <person name="Bellgard S.E."/>
            <person name="Bellgard M.I."/>
        </authorList>
    </citation>
    <scope>NUCLEOTIDE SEQUENCE</scope>
    <source>
        <tissue evidence="1">Shoot tissue taken approximately 20 cm above the soil surface</tissue>
    </source>
</reference>
<reference evidence="1" key="1">
    <citation type="submission" date="2014-09" db="EMBL/GenBank/DDBJ databases">
        <authorList>
            <person name="Magalhaes I.L.F."/>
            <person name="Oliveira U."/>
            <person name="Santos F.R."/>
            <person name="Vidigal T.H.D.A."/>
            <person name="Brescovit A.D."/>
            <person name="Santos A.J."/>
        </authorList>
    </citation>
    <scope>NUCLEOTIDE SEQUENCE</scope>
    <source>
        <tissue evidence="1">Shoot tissue taken approximately 20 cm above the soil surface</tissue>
    </source>
</reference>
<organism evidence="1">
    <name type="scientific">Arundo donax</name>
    <name type="common">Giant reed</name>
    <name type="synonym">Donax arundinaceus</name>
    <dbReference type="NCBI Taxonomy" id="35708"/>
    <lineage>
        <taxon>Eukaryota</taxon>
        <taxon>Viridiplantae</taxon>
        <taxon>Streptophyta</taxon>
        <taxon>Embryophyta</taxon>
        <taxon>Tracheophyta</taxon>
        <taxon>Spermatophyta</taxon>
        <taxon>Magnoliopsida</taxon>
        <taxon>Liliopsida</taxon>
        <taxon>Poales</taxon>
        <taxon>Poaceae</taxon>
        <taxon>PACMAD clade</taxon>
        <taxon>Arundinoideae</taxon>
        <taxon>Arundineae</taxon>
        <taxon>Arundo</taxon>
    </lineage>
</organism>
<protein>
    <submittedName>
        <fullName evidence="1">Uncharacterized protein</fullName>
    </submittedName>
</protein>
<dbReference type="EMBL" id="GBRH01256836">
    <property type="protein sequence ID" value="JAD41059.1"/>
    <property type="molecule type" value="Transcribed_RNA"/>
</dbReference>
<evidence type="ECO:0000313" key="1">
    <source>
        <dbReference type="EMBL" id="JAD41059.1"/>
    </source>
</evidence>
<sequence length="13" mass="1431">MQVSASKSRATHQ</sequence>